<proteinExistence type="predicted"/>
<organism evidence="2 3">
    <name type="scientific">Pseudomonas kribbensis</name>
    <dbReference type="NCBI Taxonomy" id="1628086"/>
    <lineage>
        <taxon>Bacteria</taxon>
        <taxon>Pseudomonadati</taxon>
        <taxon>Pseudomonadota</taxon>
        <taxon>Gammaproteobacteria</taxon>
        <taxon>Pseudomonadales</taxon>
        <taxon>Pseudomonadaceae</taxon>
        <taxon>Pseudomonas</taxon>
    </lineage>
</organism>
<accession>A0A4Y8VGI2</accession>
<comment type="caution">
    <text evidence="2">The sequence shown here is derived from an EMBL/GenBank/DDBJ whole genome shotgun (WGS) entry which is preliminary data.</text>
</comment>
<dbReference type="Pfam" id="PF13391">
    <property type="entry name" value="HNH_2"/>
    <property type="match status" value="1"/>
</dbReference>
<dbReference type="AlphaFoldDB" id="A0A4Y8VGI2"/>
<dbReference type="EMBL" id="SPDQ01000020">
    <property type="protein sequence ID" value="TFH78889.1"/>
    <property type="molecule type" value="Genomic_DNA"/>
</dbReference>
<name>A0A4Y8VGI2_9PSED</name>
<evidence type="ECO:0000259" key="1">
    <source>
        <dbReference type="Pfam" id="PF13391"/>
    </source>
</evidence>
<feature type="domain" description="HNH nuclease" evidence="1">
    <location>
        <begin position="122"/>
        <end position="171"/>
    </location>
</feature>
<evidence type="ECO:0000313" key="2">
    <source>
        <dbReference type="EMBL" id="TFH78889.1"/>
    </source>
</evidence>
<evidence type="ECO:0000313" key="3">
    <source>
        <dbReference type="Proteomes" id="UP000297555"/>
    </source>
</evidence>
<protein>
    <submittedName>
        <fullName evidence="2">HNH endonuclease</fullName>
    </submittedName>
</protein>
<keyword evidence="2" id="KW-0540">Nuclease</keyword>
<gene>
    <name evidence="2" type="ORF">E4J90_18750</name>
</gene>
<dbReference type="InterPro" id="IPR003615">
    <property type="entry name" value="HNH_nuc"/>
</dbReference>
<reference evidence="2 3" key="1">
    <citation type="submission" date="2019-03" db="EMBL/GenBank/DDBJ databases">
        <title>Draft genome sequence of humic substances-degrading Pseudomonas kribbensis CHA-19 from forest soil.</title>
        <authorList>
            <person name="Kim D."/>
        </authorList>
    </citation>
    <scope>NUCLEOTIDE SEQUENCE [LARGE SCALE GENOMIC DNA]</scope>
    <source>
        <strain evidence="2 3">CHA-19</strain>
    </source>
</reference>
<dbReference type="Proteomes" id="UP000297555">
    <property type="component" value="Unassembled WGS sequence"/>
</dbReference>
<dbReference type="OrthoDB" id="529575at2"/>
<sequence>MEGQLQGRTDHLILRHKQLRLELLVFHRRTKEEYFGAGFRYEGAFCFEDASGSKPTSFVLKRERADNYDYDLNVVEQKLGNEGAFDPSDVTDSRERTFAAIVQRRGQTRFRAMLLKAYKGRCAITGCDVEPALEAAHIHPYLGDQTDMISNGLLLRADIHTLFDLGLIWIDPKNLSIQISERIRKSSEYASLDQRLLTLPENLSDHPSKAALEFRMSSKK</sequence>
<dbReference type="GO" id="GO:0004519">
    <property type="term" value="F:endonuclease activity"/>
    <property type="evidence" value="ECO:0007669"/>
    <property type="project" value="UniProtKB-KW"/>
</dbReference>
<keyword evidence="2" id="KW-0378">Hydrolase</keyword>
<keyword evidence="2" id="KW-0255">Endonuclease</keyword>